<evidence type="ECO:0000256" key="1">
    <source>
        <dbReference type="ARBA" id="ARBA00004141"/>
    </source>
</evidence>
<comment type="caution">
    <text evidence="8">The sequence shown here is derived from an EMBL/GenBank/DDBJ whole genome shotgun (WGS) entry which is preliminary data.</text>
</comment>
<protein>
    <submittedName>
        <fullName evidence="8">MFS transporter</fullName>
    </submittedName>
</protein>
<name>A0ABR9GE82_9GAMM</name>
<feature type="transmembrane region" description="Helical" evidence="6">
    <location>
        <begin position="50"/>
        <end position="70"/>
    </location>
</feature>
<evidence type="ECO:0000313" key="9">
    <source>
        <dbReference type="Proteomes" id="UP000651010"/>
    </source>
</evidence>
<keyword evidence="3 6" id="KW-0812">Transmembrane</keyword>
<keyword evidence="4 6" id="KW-1133">Transmembrane helix</keyword>
<dbReference type="Pfam" id="PF07690">
    <property type="entry name" value="MFS_1"/>
    <property type="match status" value="1"/>
</dbReference>
<keyword evidence="9" id="KW-1185">Reference proteome</keyword>
<dbReference type="PROSITE" id="PS50850">
    <property type="entry name" value="MFS"/>
    <property type="match status" value="1"/>
</dbReference>
<dbReference type="PANTHER" id="PTHR23505">
    <property type="entry name" value="SPINSTER"/>
    <property type="match status" value="1"/>
</dbReference>
<dbReference type="InterPro" id="IPR036259">
    <property type="entry name" value="MFS_trans_sf"/>
</dbReference>
<accession>A0ABR9GE82</accession>
<evidence type="ECO:0000256" key="3">
    <source>
        <dbReference type="ARBA" id="ARBA00022692"/>
    </source>
</evidence>
<feature type="transmembrane region" description="Helical" evidence="6">
    <location>
        <begin position="141"/>
        <end position="166"/>
    </location>
</feature>
<feature type="transmembrane region" description="Helical" evidence="6">
    <location>
        <begin position="299"/>
        <end position="319"/>
    </location>
</feature>
<evidence type="ECO:0000259" key="7">
    <source>
        <dbReference type="PROSITE" id="PS50850"/>
    </source>
</evidence>
<evidence type="ECO:0000256" key="5">
    <source>
        <dbReference type="ARBA" id="ARBA00023136"/>
    </source>
</evidence>
<feature type="transmembrane region" description="Helical" evidence="6">
    <location>
        <begin position="389"/>
        <end position="413"/>
    </location>
</feature>
<dbReference type="InterPro" id="IPR011701">
    <property type="entry name" value="MFS"/>
</dbReference>
<evidence type="ECO:0000256" key="2">
    <source>
        <dbReference type="ARBA" id="ARBA00022448"/>
    </source>
</evidence>
<feature type="transmembrane region" description="Helical" evidence="6">
    <location>
        <begin position="262"/>
        <end position="287"/>
    </location>
</feature>
<dbReference type="PANTHER" id="PTHR23505:SF79">
    <property type="entry name" value="PROTEIN SPINSTER"/>
    <property type="match status" value="1"/>
</dbReference>
<dbReference type="InterPro" id="IPR020846">
    <property type="entry name" value="MFS_dom"/>
</dbReference>
<evidence type="ECO:0000256" key="6">
    <source>
        <dbReference type="SAM" id="Phobius"/>
    </source>
</evidence>
<feature type="transmembrane region" description="Helical" evidence="6">
    <location>
        <begin position="178"/>
        <end position="197"/>
    </location>
</feature>
<organism evidence="8 9">
    <name type="scientific">Dyella acidiphila</name>
    <dbReference type="NCBI Taxonomy" id="2775866"/>
    <lineage>
        <taxon>Bacteria</taxon>
        <taxon>Pseudomonadati</taxon>
        <taxon>Pseudomonadota</taxon>
        <taxon>Gammaproteobacteria</taxon>
        <taxon>Lysobacterales</taxon>
        <taxon>Rhodanobacteraceae</taxon>
        <taxon>Dyella</taxon>
    </lineage>
</organism>
<dbReference type="Proteomes" id="UP000651010">
    <property type="component" value="Unassembled WGS sequence"/>
</dbReference>
<keyword evidence="5 6" id="KW-0472">Membrane</keyword>
<reference evidence="8 9" key="1">
    <citation type="submission" date="2020-09" db="EMBL/GenBank/DDBJ databases">
        <title>Dyella sp. 7MK23 isolated from forest soil.</title>
        <authorList>
            <person name="Fu J."/>
        </authorList>
    </citation>
    <scope>NUCLEOTIDE SEQUENCE [LARGE SCALE GENOMIC DNA]</scope>
    <source>
        <strain evidence="8 9">7MK23</strain>
    </source>
</reference>
<feature type="transmembrane region" description="Helical" evidence="6">
    <location>
        <begin position="325"/>
        <end position="349"/>
    </location>
</feature>
<feature type="transmembrane region" description="Helical" evidence="6">
    <location>
        <begin position="356"/>
        <end position="377"/>
    </location>
</feature>
<gene>
    <name evidence="8" type="ORF">IGX34_18420</name>
</gene>
<comment type="subcellular location">
    <subcellularLocation>
        <location evidence="1">Membrane</location>
        <topology evidence="1">Multi-pass membrane protein</topology>
    </subcellularLocation>
</comment>
<dbReference type="InterPro" id="IPR044770">
    <property type="entry name" value="MFS_spinster-like"/>
</dbReference>
<feature type="transmembrane region" description="Helical" evidence="6">
    <location>
        <begin position="109"/>
        <end position="129"/>
    </location>
</feature>
<dbReference type="SUPFAM" id="SSF103473">
    <property type="entry name" value="MFS general substrate transporter"/>
    <property type="match status" value="1"/>
</dbReference>
<dbReference type="RefSeq" id="WP_192557208.1">
    <property type="nucleotide sequence ID" value="NZ_JACZZA010000013.1"/>
</dbReference>
<feature type="transmembrane region" description="Helical" evidence="6">
    <location>
        <begin position="82"/>
        <end position="103"/>
    </location>
</feature>
<dbReference type="EMBL" id="JACZZA010000013">
    <property type="protein sequence ID" value="MBE1162364.1"/>
    <property type="molecule type" value="Genomic_DNA"/>
</dbReference>
<feature type="domain" description="Major facilitator superfamily (MFS) profile" evidence="7">
    <location>
        <begin position="15"/>
        <end position="418"/>
    </location>
</feature>
<dbReference type="Gene3D" id="1.20.1250.20">
    <property type="entry name" value="MFS general substrate transporter like domains"/>
    <property type="match status" value="1"/>
</dbReference>
<evidence type="ECO:0000256" key="4">
    <source>
        <dbReference type="ARBA" id="ARBA00022989"/>
    </source>
</evidence>
<evidence type="ECO:0000313" key="8">
    <source>
        <dbReference type="EMBL" id="MBE1162364.1"/>
    </source>
</evidence>
<feature type="transmembrane region" description="Helical" evidence="6">
    <location>
        <begin position="229"/>
        <end position="250"/>
    </location>
</feature>
<sequence length="426" mass="44180">MSGVHSKSQKLALPLFALLALGHCLAFIDRNLPAVAAPLLKTDLGLSDAQLGLLDGPAFVVLYVAGMLGSWPLARSRHRFRVLALCIATWAVGMAVFAFGHAFMVLVLARAMVGLGQAAYVPLALNLIVEHAAPQWRARSIATFTAAATIGRGLSLLLGGAVLAMFARWVPGTAFAHWRLLFLVMVAPNLLLIVALLRRQELAPGTLPSAGAVFRQIQAAFWERPGVMCAYLCGAGASVLVVQTIGAWAPSILHREHALTPAMAALVFGICLLLAQPLGHFTAGALIDRRKAAMSPTAIVAWGLLLAVPLLCLIPHASSASMACGLLALASLLGGVAALAALAGLPLMLGTSLHDAGFRIFLSFITLTGVALGPFMTGKVSDGLGLGGHGLSTALCNVCVVAALVGTLAAFFAGRKVYRVAMEQAG</sequence>
<keyword evidence="2" id="KW-0813">Transport</keyword>
<proteinExistence type="predicted"/>